<reference evidence="2" key="1">
    <citation type="submission" date="2021-10" db="EMBL/GenBank/DDBJ databases">
        <title>Melipona bicolor Genome sequencing and assembly.</title>
        <authorList>
            <person name="Araujo N.S."/>
            <person name="Arias M.C."/>
        </authorList>
    </citation>
    <scope>NUCLEOTIDE SEQUENCE</scope>
    <source>
        <strain evidence="2">USP_2M_L1-L4_2017</strain>
        <tissue evidence="2">Whole body</tissue>
    </source>
</reference>
<feature type="region of interest" description="Disordered" evidence="1">
    <location>
        <begin position="33"/>
        <end position="68"/>
    </location>
</feature>
<accession>A0AA40FZ37</accession>
<evidence type="ECO:0000256" key="1">
    <source>
        <dbReference type="SAM" id="MobiDB-lite"/>
    </source>
</evidence>
<sequence>MEEKEREEKGKQGCCGYTYGWYERVFEQVSPSPGKAKIAKGRKTIGGTIGSDDSDANSHSTPEKAATPCTFQVPDRNIKFIETLAAQSRLEISVLVMPGLLGLTISELFQNSRIFVVPKLESSSSH</sequence>
<evidence type="ECO:0000313" key="2">
    <source>
        <dbReference type="EMBL" id="KAK1127993.1"/>
    </source>
</evidence>
<proteinExistence type="predicted"/>
<evidence type="ECO:0000313" key="3">
    <source>
        <dbReference type="Proteomes" id="UP001177670"/>
    </source>
</evidence>
<dbReference type="Proteomes" id="UP001177670">
    <property type="component" value="Unassembled WGS sequence"/>
</dbReference>
<keyword evidence="3" id="KW-1185">Reference proteome</keyword>
<dbReference type="EMBL" id="JAHYIQ010000011">
    <property type="protein sequence ID" value="KAK1127993.1"/>
    <property type="molecule type" value="Genomic_DNA"/>
</dbReference>
<protein>
    <submittedName>
        <fullName evidence="2">Uncharacterized protein</fullName>
    </submittedName>
</protein>
<name>A0AA40FZ37_9HYME</name>
<dbReference type="AlphaFoldDB" id="A0AA40FZ37"/>
<comment type="caution">
    <text evidence="2">The sequence shown here is derived from an EMBL/GenBank/DDBJ whole genome shotgun (WGS) entry which is preliminary data.</text>
</comment>
<organism evidence="2 3">
    <name type="scientific">Melipona bicolor</name>
    <dbReference type="NCBI Taxonomy" id="60889"/>
    <lineage>
        <taxon>Eukaryota</taxon>
        <taxon>Metazoa</taxon>
        <taxon>Ecdysozoa</taxon>
        <taxon>Arthropoda</taxon>
        <taxon>Hexapoda</taxon>
        <taxon>Insecta</taxon>
        <taxon>Pterygota</taxon>
        <taxon>Neoptera</taxon>
        <taxon>Endopterygota</taxon>
        <taxon>Hymenoptera</taxon>
        <taxon>Apocrita</taxon>
        <taxon>Aculeata</taxon>
        <taxon>Apoidea</taxon>
        <taxon>Anthophila</taxon>
        <taxon>Apidae</taxon>
        <taxon>Melipona</taxon>
    </lineage>
</organism>
<gene>
    <name evidence="2" type="ORF">K0M31_003486</name>
</gene>